<dbReference type="Proteomes" id="UP000030744">
    <property type="component" value="Unassembled WGS sequence"/>
</dbReference>
<dbReference type="GeneID" id="25377394"/>
<keyword evidence="12" id="KW-1185">Reference proteome</keyword>
<dbReference type="GO" id="GO:0006122">
    <property type="term" value="P:mitochondrial electron transport, ubiquinol to cytochrome c"/>
    <property type="evidence" value="ECO:0007669"/>
    <property type="project" value="InterPro"/>
</dbReference>
<evidence type="ECO:0000256" key="9">
    <source>
        <dbReference type="ARBA" id="ARBA00023157"/>
    </source>
</evidence>
<evidence type="ECO:0000259" key="10">
    <source>
        <dbReference type="Pfam" id="PF02320"/>
    </source>
</evidence>
<keyword evidence="3" id="KW-0813">Transport</keyword>
<reference evidence="11" key="2">
    <citation type="submission" date="2013-10" db="EMBL/GenBank/DDBJ databases">
        <authorList>
            <person name="Aslett M."/>
        </authorList>
    </citation>
    <scope>NUCLEOTIDE SEQUENCE [LARGE SCALE GENOMIC DNA]</scope>
    <source>
        <strain evidence="11">Houghton</strain>
    </source>
</reference>
<dbReference type="VEuPathDB" id="ToxoDB:EMH_0025250"/>
<evidence type="ECO:0000256" key="2">
    <source>
        <dbReference type="ARBA" id="ARBA00006498"/>
    </source>
</evidence>
<dbReference type="OrthoDB" id="405848at2759"/>
<keyword evidence="4" id="KW-0679">Respiratory chain</keyword>
<evidence type="ECO:0000313" key="12">
    <source>
        <dbReference type="Proteomes" id="UP000030744"/>
    </source>
</evidence>
<keyword evidence="7" id="KW-0496">Mitochondrion</keyword>
<evidence type="ECO:0000256" key="7">
    <source>
        <dbReference type="ARBA" id="ARBA00023128"/>
    </source>
</evidence>
<evidence type="ECO:0000256" key="3">
    <source>
        <dbReference type="ARBA" id="ARBA00022448"/>
    </source>
</evidence>
<protein>
    <submittedName>
        <fullName evidence="11">Ubiquinol-cytochrome c reductase hinge protein, putative</fullName>
    </submittedName>
</protein>
<dbReference type="Gene3D" id="1.10.287.20">
    <property type="entry name" value="Ubiquinol-cytochrome C reductase hinge domain"/>
    <property type="match status" value="1"/>
</dbReference>
<organism evidence="11 12">
    <name type="scientific">Eimeria mitis</name>
    <dbReference type="NCBI Taxonomy" id="44415"/>
    <lineage>
        <taxon>Eukaryota</taxon>
        <taxon>Sar</taxon>
        <taxon>Alveolata</taxon>
        <taxon>Apicomplexa</taxon>
        <taxon>Conoidasida</taxon>
        <taxon>Coccidia</taxon>
        <taxon>Eucoccidiorida</taxon>
        <taxon>Eimeriorina</taxon>
        <taxon>Eimeriidae</taxon>
        <taxon>Eimeria</taxon>
    </lineage>
</organism>
<evidence type="ECO:0000256" key="6">
    <source>
        <dbReference type="ARBA" id="ARBA00022982"/>
    </source>
</evidence>
<feature type="domain" description="Ubiquinol-cytochrome C reductase hinge" evidence="10">
    <location>
        <begin position="28"/>
        <end position="89"/>
    </location>
</feature>
<dbReference type="Pfam" id="PF02320">
    <property type="entry name" value="UCR_hinge"/>
    <property type="match status" value="1"/>
</dbReference>
<evidence type="ECO:0000256" key="1">
    <source>
        <dbReference type="ARBA" id="ARBA00004137"/>
    </source>
</evidence>
<accession>U6K281</accession>
<keyword evidence="6" id="KW-0249">Electron transport</keyword>
<dbReference type="InterPro" id="IPR036811">
    <property type="entry name" value="Ubol_cytC_Rdtase_hinge_dom_sf"/>
</dbReference>
<dbReference type="EMBL" id="HG682159">
    <property type="protein sequence ID" value="CDJ29853.1"/>
    <property type="molecule type" value="Genomic_DNA"/>
</dbReference>
<dbReference type="InterPro" id="IPR003422">
    <property type="entry name" value="Cyt_b-c1_6"/>
</dbReference>
<dbReference type="GO" id="GO:0005743">
    <property type="term" value="C:mitochondrial inner membrane"/>
    <property type="evidence" value="ECO:0007669"/>
    <property type="project" value="UniProtKB-SubCell"/>
</dbReference>
<dbReference type="AlphaFoldDB" id="U6K281"/>
<dbReference type="SUPFAM" id="SSF81531">
    <property type="entry name" value="Non-heme 11 kDa protein of cytochrome bc1 complex (Ubiquinol-cytochrome c reductase)"/>
    <property type="match status" value="1"/>
</dbReference>
<keyword evidence="8" id="KW-0472">Membrane</keyword>
<comment type="similarity">
    <text evidence="2">Belongs to the UQCRH/QCR6 family.</text>
</comment>
<dbReference type="RefSeq" id="XP_013352422.1">
    <property type="nucleotide sequence ID" value="XM_013496968.1"/>
</dbReference>
<dbReference type="InterPro" id="IPR023184">
    <property type="entry name" value="Ubol_cytC_Rdtase_hinge_dom"/>
</dbReference>
<keyword evidence="5" id="KW-0999">Mitochondrion inner membrane</keyword>
<comment type="subcellular location">
    <subcellularLocation>
        <location evidence="1">Mitochondrion inner membrane</location>
        <topology evidence="1">Peripheral membrane protein</topology>
        <orientation evidence="1">Intermembrane side</orientation>
    </subcellularLocation>
</comment>
<evidence type="ECO:0000256" key="5">
    <source>
        <dbReference type="ARBA" id="ARBA00022792"/>
    </source>
</evidence>
<name>U6K281_9EIME</name>
<evidence type="ECO:0000313" key="11">
    <source>
        <dbReference type="EMBL" id="CDJ29853.1"/>
    </source>
</evidence>
<dbReference type="PANTHER" id="PTHR15336">
    <property type="entry name" value="UBIQUINOL-CYTOCHROME C REDUCTASE COMPLEX 7.8 KDA PROTEIN"/>
    <property type="match status" value="1"/>
</dbReference>
<evidence type="ECO:0000256" key="8">
    <source>
        <dbReference type="ARBA" id="ARBA00023136"/>
    </source>
</evidence>
<keyword evidence="9" id="KW-1015">Disulfide bond</keyword>
<gene>
    <name evidence="11" type="ORF">EMH_0025250</name>
</gene>
<dbReference type="PANTHER" id="PTHR15336:SF0">
    <property type="entry name" value="CYTOCHROME B-C1 COMPLEX SUBUNIT 6, MITOCHONDRIAL"/>
    <property type="match status" value="1"/>
</dbReference>
<dbReference type="FunFam" id="1.10.287.20:FF:000001">
    <property type="entry name" value="Cytochrome b-c1 complex subunit 6"/>
    <property type="match status" value="1"/>
</dbReference>
<reference evidence="11" key="1">
    <citation type="submission" date="2013-10" db="EMBL/GenBank/DDBJ databases">
        <title>Genomic analysis of the causative agents of coccidiosis in chickens.</title>
        <authorList>
            <person name="Reid A.J."/>
            <person name="Blake D."/>
            <person name="Billington K."/>
            <person name="Browne H."/>
            <person name="Dunn M."/>
            <person name="Hung S."/>
            <person name="Kawahara F."/>
            <person name="Miranda-Saavedra D."/>
            <person name="Mourier T."/>
            <person name="Nagra H."/>
            <person name="Otto T.D."/>
            <person name="Rawlings N."/>
            <person name="Sanchez A."/>
            <person name="Sanders M."/>
            <person name="Subramaniam C."/>
            <person name="Tay Y."/>
            <person name="Dear P."/>
            <person name="Doerig C."/>
            <person name="Gruber A."/>
            <person name="Parkinson J."/>
            <person name="Shirley M."/>
            <person name="Wan K.L."/>
            <person name="Berriman M."/>
            <person name="Tomley F."/>
            <person name="Pain A."/>
        </authorList>
    </citation>
    <scope>NUCLEOTIDE SEQUENCE [LARGE SCALE GENOMIC DNA]</scope>
    <source>
        <strain evidence="11">Houghton</strain>
    </source>
</reference>
<evidence type="ECO:0000256" key="4">
    <source>
        <dbReference type="ARBA" id="ARBA00022660"/>
    </source>
</evidence>
<proteinExistence type="inferred from homology"/>
<sequence>MSFPFYAEFGVHYPKYIPPKDPSERLVDPKKKLAPACTTKCSRWVHEYSACCDRLKARTDGRGNCAGQFEELQTCVDRCVAKDLFKYLK</sequence>